<dbReference type="EMBL" id="RRYP01009364">
    <property type="protein sequence ID" value="TNV79116.1"/>
    <property type="molecule type" value="Genomic_DNA"/>
</dbReference>
<dbReference type="OrthoDB" id="288868at2759"/>
<dbReference type="Pfam" id="PF02493">
    <property type="entry name" value="MORN"/>
    <property type="match status" value="5"/>
</dbReference>
<dbReference type="SUPFAM" id="SSF82185">
    <property type="entry name" value="Histone H3 K4-specific methyltransferase SET7/9 N-terminal domain"/>
    <property type="match status" value="1"/>
</dbReference>
<gene>
    <name evidence="2" type="ORF">FGO68_gene13737</name>
</gene>
<dbReference type="Gene3D" id="2.20.110.10">
    <property type="entry name" value="Histone H3 K4-specific methyltransferase SET7/9 N-terminal domain"/>
    <property type="match status" value="2"/>
</dbReference>
<reference evidence="2" key="1">
    <citation type="submission" date="2019-06" db="EMBL/GenBank/DDBJ databases">
        <authorList>
            <person name="Zheng W."/>
        </authorList>
    </citation>
    <scope>NUCLEOTIDE SEQUENCE</scope>
    <source>
        <strain evidence="2">QDHG01</strain>
    </source>
</reference>
<dbReference type="PANTHER" id="PTHR23084:SF263">
    <property type="entry name" value="MORN REPEAT-CONTAINING PROTEIN 1"/>
    <property type="match status" value="1"/>
</dbReference>
<dbReference type="AlphaFoldDB" id="A0A8J8T2H6"/>
<organism evidence="2 3">
    <name type="scientific">Halteria grandinella</name>
    <dbReference type="NCBI Taxonomy" id="5974"/>
    <lineage>
        <taxon>Eukaryota</taxon>
        <taxon>Sar</taxon>
        <taxon>Alveolata</taxon>
        <taxon>Ciliophora</taxon>
        <taxon>Intramacronucleata</taxon>
        <taxon>Spirotrichea</taxon>
        <taxon>Stichotrichia</taxon>
        <taxon>Sporadotrichida</taxon>
        <taxon>Halteriidae</taxon>
        <taxon>Halteria</taxon>
    </lineage>
</organism>
<comment type="caution">
    <text evidence="2">The sequence shown here is derived from an EMBL/GenBank/DDBJ whole genome shotgun (WGS) entry which is preliminary data.</text>
</comment>
<dbReference type="Proteomes" id="UP000785679">
    <property type="component" value="Unassembled WGS sequence"/>
</dbReference>
<dbReference type="PANTHER" id="PTHR23084">
    <property type="entry name" value="PHOSPHATIDYLINOSITOL-4-PHOSPHATE 5-KINASE RELATED"/>
    <property type="match status" value="1"/>
</dbReference>
<dbReference type="InterPro" id="IPR003409">
    <property type="entry name" value="MORN"/>
</dbReference>
<sequence>MVPFEGVVRPVSTNLVNGVYYGQLLDGKRDGFGLLYAINSDKEPQVFSCQWLQGIPQIGKWGSIVVVGQWIEYEGEFNEHYLANGQGSLTQWQGDKYVGQFESGKRSGIGKLQWEHGEYEGEWKNNMYNGKGEIRWKSGNTYRGQFIDDEFAEGSMIYKGGSYLEGHFVKENLHGLGKFVFESGEYQIGEWENGKKQGEHKVYEKEGNQRWFATYKDNEVTKLVEIL</sequence>
<evidence type="ECO:0000256" key="1">
    <source>
        <dbReference type="ARBA" id="ARBA00022737"/>
    </source>
</evidence>
<keyword evidence="1" id="KW-0677">Repeat</keyword>
<evidence type="ECO:0000313" key="3">
    <source>
        <dbReference type="Proteomes" id="UP000785679"/>
    </source>
</evidence>
<evidence type="ECO:0000313" key="2">
    <source>
        <dbReference type="EMBL" id="TNV79116.1"/>
    </source>
</evidence>
<name>A0A8J8T2H6_HALGN</name>
<keyword evidence="3" id="KW-1185">Reference proteome</keyword>
<proteinExistence type="predicted"/>
<protein>
    <submittedName>
        <fullName evidence="2">Uncharacterized protein</fullName>
    </submittedName>
</protein>
<dbReference type="SMART" id="SM00698">
    <property type="entry name" value="MORN"/>
    <property type="match status" value="3"/>
</dbReference>
<accession>A0A8J8T2H6</accession>